<evidence type="ECO:0000256" key="3">
    <source>
        <dbReference type="ARBA" id="ARBA00029447"/>
    </source>
</evidence>
<dbReference type="OrthoDB" id="8790700at2"/>
<comment type="similarity">
    <text evidence="3">Belongs to the methyl-accepting chemotaxis (MCP) protein family.</text>
</comment>
<keyword evidence="2" id="KW-0488">Methylation</keyword>
<dbReference type="Proteomes" id="UP000295110">
    <property type="component" value="Unassembled WGS sequence"/>
</dbReference>
<dbReference type="InterPro" id="IPR003660">
    <property type="entry name" value="HAMP_dom"/>
</dbReference>
<keyword evidence="6" id="KW-1133">Transmembrane helix</keyword>
<evidence type="ECO:0000256" key="6">
    <source>
        <dbReference type="SAM" id="Phobius"/>
    </source>
</evidence>
<dbReference type="CDD" id="cd11386">
    <property type="entry name" value="MCP_signal"/>
    <property type="match status" value="1"/>
</dbReference>
<reference evidence="9 10" key="1">
    <citation type="submission" date="2019-03" db="EMBL/GenBank/DDBJ databases">
        <title>Genomic Encyclopedia of Type Strains, Phase IV (KMG-IV): sequencing the most valuable type-strain genomes for metagenomic binning, comparative biology and taxonomic classification.</title>
        <authorList>
            <person name="Goeker M."/>
        </authorList>
    </citation>
    <scope>NUCLEOTIDE SEQUENCE [LARGE SCALE GENOMIC DNA]</scope>
    <source>
        <strain evidence="9 10">DSM 654</strain>
    </source>
</reference>
<dbReference type="Gene3D" id="1.10.287.950">
    <property type="entry name" value="Methyl-accepting chemotaxis protein"/>
    <property type="match status" value="1"/>
</dbReference>
<keyword evidence="4" id="KW-0807">Transducer</keyword>
<keyword evidence="10" id="KW-1185">Reference proteome</keyword>
<dbReference type="CDD" id="cd06225">
    <property type="entry name" value="HAMP"/>
    <property type="match status" value="1"/>
</dbReference>
<dbReference type="InterPro" id="IPR004090">
    <property type="entry name" value="Chemotax_Me-accpt_rcpt"/>
</dbReference>
<dbReference type="SMART" id="SM00304">
    <property type="entry name" value="HAMP"/>
    <property type="match status" value="1"/>
</dbReference>
<evidence type="ECO:0000313" key="10">
    <source>
        <dbReference type="Proteomes" id="UP000295110"/>
    </source>
</evidence>
<dbReference type="FunFam" id="1.10.287.950:FF:000001">
    <property type="entry name" value="Methyl-accepting chemotaxis sensory transducer"/>
    <property type="match status" value="1"/>
</dbReference>
<dbReference type="SMART" id="SM00283">
    <property type="entry name" value="MA"/>
    <property type="match status" value="1"/>
</dbReference>
<dbReference type="AlphaFoldDB" id="A0A4R3VKY7"/>
<evidence type="ECO:0000259" key="7">
    <source>
        <dbReference type="PROSITE" id="PS50111"/>
    </source>
</evidence>
<dbReference type="RefSeq" id="WP_132569231.1">
    <property type="nucleotide sequence ID" value="NZ_CBCSGL010000004.1"/>
</dbReference>
<feature type="region of interest" description="Disordered" evidence="5">
    <location>
        <begin position="193"/>
        <end position="228"/>
    </location>
</feature>
<name>A0A4R3VKY7_ROSSA</name>
<keyword evidence="6" id="KW-0812">Transmembrane</keyword>
<feature type="domain" description="Methyl-accepting transducer" evidence="7">
    <location>
        <begin position="189"/>
        <end position="418"/>
    </location>
</feature>
<organism evidence="9 10">
    <name type="scientific">Roseateles saccharophilus</name>
    <name type="common">Pseudomonas saccharophila</name>
    <dbReference type="NCBI Taxonomy" id="304"/>
    <lineage>
        <taxon>Bacteria</taxon>
        <taxon>Pseudomonadati</taxon>
        <taxon>Pseudomonadota</taxon>
        <taxon>Betaproteobacteria</taxon>
        <taxon>Burkholderiales</taxon>
        <taxon>Sphaerotilaceae</taxon>
        <taxon>Roseateles</taxon>
    </lineage>
</organism>
<evidence type="ECO:0000256" key="2">
    <source>
        <dbReference type="ARBA" id="ARBA00022481"/>
    </source>
</evidence>
<dbReference type="PROSITE" id="PS50885">
    <property type="entry name" value="HAMP"/>
    <property type="match status" value="1"/>
</dbReference>
<dbReference type="PANTHER" id="PTHR43531">
    <property type="entry name" value="PROTEIN ICFG"/>
    <property type="match status" value="1"/>
</dbReference>
<dbReference type="SUPFAM" id="SSF58104">
    <property type="entry name" value="Methyl-accepting chemotaxis protein (MCP) signaling domain"/>
    <property type="match status" value="1"/>
</dbReference>
<feature type="domain" description="HAMP" evidence="8">
    <location>
        <begin position="132"/>
        <end position="184"/>
    </location>
</feature>
<gene>
    <name evidence="9" type="ORF">EV671_1001265</name>
</gene>
<dbReference type="PROSITE" id="PS50111">
    <property type="entry name" value="CHEMOTAXIS_TRANSDUC_2"/>
    <property type="match status" value="1"/>
</dbReference>
<dbReference type="InterPro" id="IPR004089">
    <property type="entry name" value="MCPsignal_dom"/>
</dbReference>
<dbReference type="EMBL" id="SMBU01000001">
    <property type="protein sequence ID" value="TCV04509.1"/>
    <property type="molecule type" value="Genomic_DNA"/>
</dbReference>
<dbReference type="PRINTS" id="PR00260">
    <property type="entry name" value="CHEMTRNSDUCR"/>
</dbReference>
<dbReference type="GO" id="GO:0005886">
    <property type="term" value="C:plasma membrane"/>
    <property type="evidence" value="ECO:0007669"/>
    <property type="project" value="TreeGrafter"/>
</dbReference>
<dbReference type="PANTHER" id="PTHR43531:SF14">
    <property type="entry name" value="METHYL-ACCEPTING CHEMOTAXIS PROTEIN I-RELATED"/>
    <property type="match status" value="1"/>
</dbReference>
<evidence type="ECO:0000313" key="9">
    <source>
        <dbReference type="EMBL" id="TCV04509.1"/>
    </source>
</evidence>
<dbReference type="Pfam" id="PF00015">
    <property type="entry name" value="MCPsignal"/>
    <property type="match status" value="1"/>
</dbReference>
<feature type="transmembrane region" description="Helical" evidence="6">
    <location>
        <begin position="107"/>
        <end position="129"/>
    </location>
</feature>
<protein>
    <submittedName>
        <fullName evidence="9">Methyl-accepting chemotaxis protein</fullName>
    </submittedName>
</protein>
<comment type="caution">
    <text evidence="9">The sequence shown here is derived from an EMBL/GenBank/DDBJ whole genome shotgun (WGS) entry which is preliminary data.</text>
</comment>
<dbReference type="InterPro" id="IPR051310">
    <property type="entry name" value="MCP_chemotaxis"/>
</dbReference>
<dbReference type="GO" id="GO:0006935">
    <property type="term" value="P:chemotaxis"/>
    <property type="evidence" value="ECO:0007669"/>
    <property type="project" value="InterPro"/>
</dbReference>
<evidence type="ECO:0000256" key="4">
    <source>
        <dbReference type="PROSITE-ProRule" id="PRU00284"/>
    </source>
</evidence>
<dbReference type="Pfam" id="PF00672">
    <property type="entry name" value="HAMP"/>
    <property type="match status" value="1"/>
</dbReference>
<evidence type="ECO:0000256" key="5">
    <source>
        <dbReference type="SAM" id="MobiDB-lite"/>
    </source>
</evidence>
<sequence>MDLANWMRSFTIRTRMHGAIAMVLTMFAALALTGLMGARELSALNAGAAAQTARSLQPLAEARQALAELKLPEKDAAAERLAGALQTLQRGLEDKGRVQAFDAEMESIGWCAAGVLLVVLLLVVPLTLVNSATITSPMRDARNLAQSIAGGALDNRIEVVGRDETADLLRALDAMQASLRDLVRQVKTSAQSIETTSSEVASGNLDLSQRTEQAASSLQQTTSSMEDLTSGVRHGADAAGKARELAAGAAEVARRGGEEVSEVVSTMDEINASSRRIGDIVGLIDSIAFQTNLLALNAAVEAARAGEHGKGFAVVASEVRALAQRSAGAAREIKTLITASVERAEAGARLVQHAGTTMHEIVDNVQKVSDMIGEVATGAADQSARIGRINGAVSQLDHMTQQNAALVEQSAAAADSLRQQLQLLTGAVAQFRLDAGRA</sequence>
<evidence type="ECO:0000256" key="1">
    <source>
        <dbReference type="ARBA" id="ARBA00004370"/>
    </source>
</evidence>
<feature type="compositionally biased region" description="Low complexity" evidence="5">
    <location>
        <begin position="213"/>
        <end position="224"/>
    </location>
</feature>
<keyword evidence="6" id="KW-0472">Membrane</keyword>
<comment type="subcellular location">
    <subcellularLocation>
        <location evidence="1">Membrane</location>
    </subcellularLocation>
</comment>
<dbReference type="GO" id="GO:0007165">
    <property type="term" value="P:signal transduction"/>
    <property type="evidence" value="ECO:0007669"/>
    <property type="project" value="UniProtKB-KW"/>
</dbReference>
<feature type="compositionally biased region" description="Polar residues" evidence="5">
    <location>
        <begin position="193"/>
        <end position="212"/>
    </location>
</feature>
<evidence type="ECO:0000259" key="8">
    <source>
        <dbReference type="PROSITE" id="PS50885"/>
    </source>
</evidence>
<accession>A0A4R3VKY7</accession>
<proteinExistence type="inferred from homology"/>
<dbReference type="GO" id="GO:0004888">
    <property type="term" value="F:transmembrane signaling receptor activity"/>
    <property type="evidence" value="ECO:0007669"/>
    <property type="project" value="InterPro"/>
</dbReference>